<dbReference type="Gene3D" id="3.90.950.10">
    <property type="match status" value="1"/>
</dbReference>
<reference evidence="5" key="2">
    <citation type="submission" date="2020-09" db="EMBL/GenBank/DDBJ databases">
        <authorList>
            <person name="Sun Q."/>
            <person name="Zhou Y."/>
        </authorList>
    </citation>
    <scope>NUCLEOTIDE SEQUENCE</scope>
    <source>
        <strain evidence="5">CGMCC 1.15758</strain>
    </source>
</reference>
<dbReference type="SUPFAM" id="SSF52972">
    <property type="entry name" value="ITPase-like"/>
    <property type="match status" value="1"/>
</dbReference>
<comment type="caution">
    <text evidence="5">The sequence shown here is derived from an EMBL/GenBank/DDBJ whole genome shotgun (WGS) entry which is preliminary data.</text>
</comment>
<dbReference type="GO" id="GO:0005737">
    <property type="term" value="C:cytoplasm"/>
    <property type="evidence" value="ECO:0007669"/>
    <property type="project" value="UniProtKB-SubCell"/>
</dbReference>
<evidence type="ECO:0000313" key="5">
    <source>
        <dbReference type="EMBL" id="GGF88986.1"/>
    </source>
</evidence>
<keyword evidence="4" id="KW-0546">Nucleotide metabolism</keyword>
<dbReference type="Pfam" id="PF02545">
    <property type="entry name" value="Maf"/>
    <property type="match status" value="1"/>
</dbReference>
<dbReference type="InterPro" id="IPR003697">
    <property type="entry name" value="Maf-like"/>
</dbReference>
<evidence type="ECO:0000256" key="4">
    <source>
        <dbReference type="ARBA" id="ARBA00023080"/>
    </source>
</evidence>
<gene>
    <name evidence="5" type="ORF">GCM10010995_02830</name>
</gene>
<name>A0A8J2Z298_9GAMM</name>
<keyword evidence="6" id="KW-1185">Reference proteome</keyword>
<dbReference type="AlphaFoldDB" id="A0A8J2Z298"/>
<organism evidence="5 6">
    <name type="scientific">Cysteiniphilum litorale</name>
    <dbReference type="NCBI Taxonomy" id="2056700"/>
    <lineage>
        <taxon>Bacteria</taxon>
        <taxon>Pseudomonadati</taxon>
        <taxon>Pseudomonadota</taxon>
        <taxon>Gammaproteobacteria</taxon>
        <taxon>Thiotrichales</taxon>
        <taxon>Fastidiosibacteraceae</taxon>
        <taxon>Cysteiniphilum</taxon>
    </lineage>
</organism>
<evidence type="ECO:0000256" key="1">
    <source>
        <dbReference type="ARBA" id="ARBA00004496"/>
    </source>
</evidence>
<evidence type="ECO:0008006" key="7">
    <source>
        <dbReference type="Google" id="ProtNLM"/>
    </source>
</evidence>
<dbReference type="PANTHER" id="PTHR43213:SF10">
    <property type="entry name" value="7-METHYL-GTP PYROPHOSPHATASE"/>
    <property type="match status" value="1"/>
</dbReference>
<dbReference type="EMBL" id="BMJS01000001">
    <property type="protein sequence ID" value="GGF88986.1"/>
    <property type="molecule type" value="Genomic_DNA"/>
</dbReference>
<dbReference type="GO" id="GO:0047429">
    <property type="term" value="F:nucleoside triphosphate diphosphatase activity"/>
    <property type="evidence" value="ECO:0007669"/>
    <property type="project" value="InterPro"/>
</dbReference>
<keyword evidence="2" id="KW-0963">Cytoplasm</keyword>
<reference evidence="5" key="1">
    <citation type="journal article" date="2014" name="Int. J. Syst. Evol. Microbiol.">
        <title>Complete genome sequence of Corynebacterium casei LMG S-19264T (=DSM 44701T), isolated from a smear-ripened cheese.</title>
        <authorList>
            <consortium name="US DOE Joint Genome Institute (JGI-PGF)"/>
            <person name="Walter F."/>
            <person name="Albersmeier A."/>
            <person name="Kalinowski J."/>
            <person name="Ruckert C."/>
        </authorList>
    </citation>
    <scope>NUCLEOTIDE SEQUENCE</scope>
    <source>
        <strain evidence="5">CGMCC 1.15758</strain>
    </source>
</reference>
<protein>
    <recommendedName>
        <fullName evidence="7">Septum formation inhibitor Maf</fullName>
    </recommendedName>
</protein>
<evidence type="ECO:0000313" key="6">
    <source>
        <dbReference type="Proteomes" id="UP000636949"/>
    </source>
</evidence>
<dbReference type="InterPro" id="IPR029001">
    <property type="entry name" value="ITPase-like_fam"/>
</dbReference>
<proteinExistence type="predicted"/>
<evidence type="ECO:0000256" key="3">
    <source>
        <dbReference type="ARBA" id="ARBA00022801"/>
    </source>
</evidence>
<keyword evidence="3" id="KW-0378">Hydrolase</keyword>
<dbReference type="PANTHER" id="PTHR43213">
    <property type="entry name" value="BIFUNCTIONAL DTTP/UTP PYROPHOSPHATASE/METHYLTRANSFERASE PROTEIN-RELATED"/>
    <property type="match status" value="1"/>
</dbReference>
<sequence length="105" mass="11544">MPKRFILASSSPYRINLIKTLLPNVEAYTPDIDESILQGEPPQALVKRLAQAKAQAIIERVKPKNTIIIASDQVGVSMTKSSPKHIQKIVPLANFNLSPDSVLNL</sequence>
<dbReference type="RefSeq" id="WP_233432420.1">
    <property type="nucleotide sequence ID" value="NZ_BMJS01000001.1"/>
</dbReference>
<dbReference type="GO" id="GO:0009117">
    <property type="term" value="P:nucleotide metabolic process"/>
    <property type="evidence" value="ECO:0007669"/>
    <property type="project" value="UniProtKB-KW"/>
</dbReference>
<comment type="subcellular location">
    <subcellularLocation>
        <location evidence="1">Cytoplasm</location>
    </subcellularLocation>
</comment>
<evidence type="ECO:0000256" key="2">
    <source>
        <dbReference type="ARBA" id="ARBA00022490"/>
    </source>
</evidence>
<dbReference type="Proteomes" id="UP000636949">
    <property type="component" value="Unassembled WGS sequence"/>
</dbReference>
<accession>A0A8J2Z298</accession>